<feature type="signal peptide" evidence="1">
    <location>
        <begin position="1"/>
        <end position="20"/>
    </location>
</feature>
<proteinExistence type="predicted"/>
<keyword evidence="3" id="KW-1185">Reference proteome</keyword>
<keyword evidence="1" id="KW-0732">Signal</keyword>
<dbReference type="RefSeq" id="WP_081149914.1">
    <property type="nucleotide sequence ID" value="NZ_LVYD01000054.1"/>
</dbReference>
<dbReference type="OrthoDB" id="1420435at2"/>
<evidence type="ECO:0000256" key="1">
    <source>
        <dbReference type="SAM" id="SignalP"/>
    </source>
</evidence>
<dbReference type="PROSITE" id="PS51257">
    <property type="entry name" value="PROKAR_LIPOPROTEIN"/>
    <property type="match status" value="1"/>
</dbReference>
<dbReference type="AlphaFoldDB" id="A0A1V9FUB1"/>
<reference evidence="2 3" key="1">
    <citation type="submission" date="2016-03" db="EMBL/GenBank/DDBJ databases">
        <title>Niastella vici sp. nov., isolated from farmland soil.</title>
        <authorList>
            <person name="Chen L."/>
            <person name="Wang D."/>
            <person name="Yang S."/>
            <person name="Wang G."/>
        </authorList>
    </citation>
    <scope>NUCLEOTIDE SEQUENCE [LARGE SCALE GENOMIC DNA]</scope>
    <source>
        <strain evidence="2 3">DJ57</strain>
    </source>
</reference>
<feature type="chain" id="PRO_5012935454" evidence="1">
    <location>
        <begin position="21"/>
        <end position="271"/>
    </location>
</feature>
<sequence length="271" mass="30486">MKSITSLIISLIFTSCTAMKLSIPDTFKKQATNWRVQGARKNKMVVGDYSTSRIKRGLHIMSSGTNGFFLENLLLAPAGVQKQEHVSKDKTKFRYTITDQKNTADISGEEKELSRSIGYHGMNSNSIWNGLTQTEQHEYIFSAQIKTRGADSTGNWQLVMSNAYDWQIDSVKSLFKYVPSNDNGTATNGKDTIFIKSVSVRNMEGANGKQGRFPIKMLSGYELSTADGVMAIIDLIDKSVWMYNELEQKDRFITTIITTALFARKVNDTKW</sequence>
<evidence type="ECO:0000313" key="3">
    <source>
        <dbReference type="Proteomes" id="UP000192796"/>
    </source>
</evidence>
<organism evidence="2 3">
    <name type="scientific">Niastella vici</name>
    <dbReference type="NCBI Taxonomy" id="1703345"/>
    <lineage>
        <taxon>Bacteria</taxon>
        <taxon>Pseudomonadati</taxon>
        <taxon>Bacteroidota</taxon>
        <taxon>Chitinophagia</taxon>
        <taxon>Chitinophagales</taxon>
        <taxon>Chitinophagaceae</taxon>
        <taxon>Niastella</taxon>
    </lineage>
</organism>
<dbReference type="Proteomes" id="UP000192796">
    <property type="component" value="Unassembled WGS sequence"/>
</dbReference>
<evidence type="ECO:0000313" key="2">
    <source>
        <dbReference type="EMBL" id="OQP61910.1"/>
    </source>
</evidence>
<gene>
    <name evidence="2" type="ORF">A3860_29890</name>
</gene>
<name>A0A1V9FUB1_9BACT</name>
<dbReference type="EMBL" id="LVYD01000054">
    <property type="protein sequence ID" value="OQP61910.1"/>
    <property type="molecule type" value="Genomic_DNA"/>
</dbReference>
<comment type="caution">
    <text evidence="2">The sequence shown here is derived from an EMBL/GenBank/DDBJ whole genome shotgun (WGS) entry which is preliminary data.</text>
</comment>
<dbReference type="STRING" id="1703345.A3860_29890"/>
<protein>
    <submittedName>
        <fullName evidence="2">Uncharacterized protein</fullName>
    </submittedName>
</protein>
<accession>A0A1V9FUB1</accession>